<dbReference type="PROSITE" id="PS50206">
    <property type="entry name" value="RHODANESE_3"/>
    <property type="match status" value="1"/>
</dbReference>
<comment type="caution">
    <text evidence="4">The sequence shown here is derived from an EMBL/GenBank/DDBJ whole genome shotgun (WGS) entry which is preliminary data.</text>
</comment>
<evidence type="ECO:0000259" key="3">
    <source>
        <dbReference type="PROSITE" id="PS50206"/>
    </source>
</evidence>
<proteinExistence type="predicted"/>
<dbReference type="InterPro" id="IPR001763">
    <property type="entry name" value="Rhodanese-like_dom"/>
</dbReference>
<keyword evidence="5" id="KW-1185">Reference proteome</keyword>
<dbReference type="InterPro" id="IPR036873">
    <property type="entry name" value="Rhodanese-like_dom_sf"/>
</dbReference>
<dbReference type="SMART" id="SM00450">
    <property type="entry name" value="RHOD"/>
    <property type="match status" value="1"/>
</dbReference>
<sequence length="282" mass="31733">MIIDSIENNLRGTQFVPVDCRNVMDDLDASAAMVADEPYLGRHVPQKPWMFTSEGLNEGRHPIPPGSVVGALYAALKQDVDAELLLLDKEDAFFHTRLYYLFKLYGFHAVLWNDSWENLKDPGLTLLEHTPSLPDEVDESRDVQPPDASMLATLEDVEHAVGTDDVLLIDVRAHKRYLGDTEPIDFKKGHIPGAVNIPYSDVFRSGRLDMGSLEHLRPFLSEFKELIVYCGSGMSATPPYYVLDNMGVPVRLYGGSFSEWILHHDVEIGESDMHERMAKFEG</sequence>
<evidence type="ECO:0000256" key="2">
    <source>
        <dbReference type="ARBA" id="ARBA00022737"/>
    </source>
</evidence>
<keyword evidence="2" id="KW-0677">Repeat</keyword>
<dbReference type="InterPro" id="IPR001307">
    <property type="entry name" value="Thiosulphate_STrfase_CS"/>
</dbReference>
<gene>
    <name evidence="4" type="ORF">GCM10022378_14800</name>
</gene>
<dbReference type="Gene3D" id="3.40.250.10">
    <property type="entry name" value="Rhodanese-like domain"/>
    <property type="match status" value="2"/>
</dbReference>
<organism evidence="4 5">
    <name type="scientific">Salinicoccus jeotgali</name>
    <dbReference type="NCBI Taxonomy" id="381634"/>
    <lineage>
        <taxon>Bacteria</taxon>
        <taxon>Bacillati</taxon>
        <taxon>Bacillota</taxon>
        <taxon>Bacilli</taxon>
        <taxon>Bacillales</taxon>
        <taxon>Staphylococcaceae</taxon>
        <taxon>Salinicoccus</taxon>
    </lineage>
</organism>
<dbReference type="SUPFAM" id="SSF52821">
    <property type="entry name" value="Rhodanese/Cell cycle control phosphatase"/>
    <property type="match status" value="2"/>
</dbReference>
<dbReference type="Pfam" id="PF00581">
    <property type="entry name" value="Rhodanese"/>
    <property type="match status" value="1"/>
</dbReference>
<dbReference type="InterPro" id="IPR045078">
    <property type="entry name" value="TST/MPST-like"/>
</dbReference>
<evidence type="ECO:0000256" key="1">
    <source>
        <dbReference type="ARBA" id="ARBA00022679"/>
    </source>
</evidence>
<evidence type="ECO:0000313" key="4">
    <source>
        <dbReference type="EMBL" id="GAA3725963.1"/>
    </source>
</evidence>
<dbReference type="CDD" id="cd01449">
    <property type="entry name" value="TST_Repeat_2"/>
    <property type="match status" value="1"/>
</dbReference>
<dbReference type="PANTHER" id="PTHR11364:SF27">
    <property type="entry name" value="SULFURTRANSFERASE"/>
    <property type="match status" value="1"/>
</dbReference>
<dbReference type="RefSeq" id="WP_344703020.1">
    <property type="nucleotide sequence ID" value="NZ_BAABCK010000023.1"/>
</dbReference>
<feature type="domain" description="Rhodanese" evidence="3">
    <location>
        <begin position="162"/>
        <end position="269"/>
    </location>
</feature>
<evidence type="ECO:0000313" key="5">
    <source>
        <dbReference type="Proteomes" id="UP001500920"/>
    </source>
</evidence>
<accession>A0ABP7EVT5</accession>
<dbReference type="Proteomes" id="UP001500920">
    <property type="component" value="Unassembled WGS sequence"/>
</dbReference>
<keyword evidence="1" id="KW-0808">Transferase</keyword>
<protein>
    <submittedName>
        <fullName evidence="4">Sulfurtransferase</fullName>
    </submittedName>
</protein>
<dbReference type="EMBL" id="BAABCK010000023">
    <property type="protein sequence ID" value="GAA3725963.1"/>
    <property type="molecule type" value="Genomic_DNA"/>
</dbReference>
<dbReference type="PROSITE" id="PS00380">
    <property type="entry name" value="RHODANESE_1"/>
    <property type="match status" value="1"/>
</dbReference>
<name>A0ABP7EVT5_9STAP</name>
<reference evidence="5" key="1">
    <citation type="journal article" date="2019" name="Int. J. Syst. Evol. Microbiol.">
        <title>The Global Catalogue of Microorganisms (GCM) 10K type strain sequencing project: providing services to taxonomists for standard genome sequencing and annotation.</title>
        <authorList>
            <consortium name="The Broad Institute Genomics Platform"/>
            <consortium name="The Broad Institute Genome Sequencing Center for Infectious Disease"/>
            <person name="Wu L."/>
            <person name="Ma J."/>
        </authorList>
    </citation>
    <scope>NUCLEOTIDE SEQUENCE [LARGE SCALE GENOMIC DNA]</scope>
    <source>
        <strain evidence="5">JCM 16981</strain>
    </source>
</reference>
<dbReference type="PANTHER" id="PTHR11364">
    <property type="entry name" value="THIOSULFATE SULFERTANSFERASE"/>
    <property type="match status" value="1"/>
</dbReference>